<dbReference type="EMBL" id="BLAY01000018">
    <property type="protein sequence ID" value="GET36780.1"/>
    <property type="molecule type" value="Genomic_DNA"/>
</dbReference>
<keyword evidence="7" id="KW-1185">Reference proteome</keyword>
<keyword evidence="2" id="KW-0238">DNA-binding</keyword>
<keyword evidence="3" id="KW-0010">Activator</keyword>
<keyword evidence="4" id="KW-0804">Transcription</keyword>
<evidence type="ECO:0000256" key="3">
    <source>
        <dbReference type="ARBA" id="ARBA00023159"/>
    </source>
</evidence>
<feature type="domain" description="HTH merR-type" evidence="5">
    <location>
        <begin position="1"/>
        <end position="67"/>
    </location>
</feature>
<dbReference type="Gene3D" id="1.10.490.50">
    <property type="entry name" value="Antibiotic binding domain of TipA-like multidrug resistance regulators"/>
    <property type="match status" value="1"/>
</dbReference>
<dbReference type="Gene3D" id="1.10.1660.10">
    <property type="match status" value="1"/>
</dbReference>
<dbReference type="InterPro" id="IPR036244">
    <property type="entry name" value="TipA-like_antibiotic-bd"/>
</dbReference>
<gene>
    <name evidence="6" type="ORF">MiSe_15320</name>
</gene>
<evidence type="ECO:0000256" key="1">
    <source>
        <dbReference type="ARBA" id="ARBA00023015"/>
    </source>
</evidence>
<dbReference type="PROSITE" id="PS50937">
    <property type="entry name" value="HTH_MERR_2"/>
    <property type="match status" value="1"/>
</dbReference>
<accession>A0AAV3X7Z0</accession>
<dbReference type="SUPFAM" id="SSF89082">
    <property type="entry name" value="Antibiotic binding domain of TipA-like multidrug resistance regulators"/>
    <property type="match status" value="1"/>
</dbReference>
<dbReference type="SMART" id="SM00422">
    <property type="entry name" value="HTH_MERR"/>
    <property type="match status" value="1"/>
</dbReference>
<evidence type="ECO:0000313" key="7">
    <source>
        <dbReference type="Proteomes" id="UP001050975"/>
    </source>
</evidence>
<proteinExistence type="predicted"/>
<dbReference type="Pfam" id="PF13411">
    <property type="entry name" value="MerR_1"/>
    <property type="match status" value="1"/>
</dbReference>
<dbReference type="InterPro" id="IPR047057">
    <property type="entry name" value="MerR_fam"/>
</dbReference>
<dbReference type="Proteomes" id="UP001050975">
    <property type="component" value="Unassembled WGS sequence"/>
</dbReference>
<dbReference type="PANTHER" id="PTHR30204:SF90">
    <property type="entry name" value="HTH-TYPE TRANSCRIPTIONAL ACTIVATOR MTA"/>
    <property type="match status" value="1"/>
</dbReference>
<dbReference type="InterPro" id="IPR012925">
    <property type="entry name" value="TipAS_dom"/>
</dbReference>
<dbReference type="Pfam" id="PF07739">
    <property type="entry name" value="TipAS"/>
    <property type="match status" value="1"/>
</dbReference>
<evidence type="ECO:0000256" key="2">
    <source>
        <dbReference type="ARBA" id="ARBA00023125"/>
    </source>
</evidence>
<dbReference type="GO" id="GO:0003700">
    <property type="term" value="F:DNA-binding transcription factor activity"/>
    <property type="evidence" value="ECO:0007669"/>
    <property type="project" value="InterPro"/>
</dbReference>
<dbReference type="PANTHER" id="PTHR30204">
    <property type="entry name" value="REDOX-CYCLING DRUG-SENSING TRANSCRIPTIONAL ACTIVATOR SOXR"/>
    <property type="match status" value="1"/>
</dbReference>
<comment type="caution">
    <text evidence="6">The sequence shown here is derived from an EMBL/GenBank/DDBJ whole genome shotgun (WGS) entry which is preliminary data.</text>
</comment>
<evidence type="ECO:0000313" key="6">
    <source>
        <dbReference type="EMBL" id="GET36780.1"/>
    </source>
</evidence>
<sequence>MHEFALRAGVTVRTLHYYDRLGLLKPSAYTPSGHRLYGEGELARLQQIVTLKFIGFSLKQIKQLLDGNSFDIKTTLHLQRQIIEEKRRHLDLAILAIAKAQNLLSSSEDFDWEAFKQIIEVIEMYSDTEWMKKYYTPEQQQQLATRATPEVLEKGQRDWEDLIKDVEEAIRADTDPASETAQALAKRWSQLIEAFTGGDAAIRESLNQLYQDQENWPSTFQKPYSEEVEAFICQAMAISQ</sequence>
<keyword evidence="1" id="KW-0805">Transcription regulation</keyword>
<protein>
    <submittedName>
        <fullName evidence="6">Transcriptional regulator, MerR family protein</fullName>
    </submittedName>
</protein>
<dbReference type="GO" id="GO:0003677">
    <property type="term" value="F:DNA binding"/>
    <property type="evidence" value="ECO:0007669"/>
    <property type="project" value="UniProtKB-KW"/>
</dbReference>
<dbReference type="AlphaFoldDB" id="A0AAV3X7Z0"/>
<evidence type="ECO:0000256" key="4">
    <source>
        <dbReference type="ARBA" id="ARBA00023163"/>
    </source>
</evidence>
<evidence type="ECO:0000259" key="5">
    <source>
        <dbReference type="PROSITE" id="PS50937"/>
    </source>
</evidence>
<dbReference type="RefSeq" id="WP_226577087.1">
    <property type="nucleotide sequence ID" value="NZ_BLAY01000018.1"/>
</dbReference>
<dbReference type="InterPro" id="IPR000551">
    <property type="entry name" value="MerR-type_HTH_dom"/>
</dbReference>
<dbReference type="CDD" id="cd01106">
    <property type="entry name" value="HTH_TipAL-Mta"/>
    <property type="match status" value="1"/>
</dbReference>
<name>A0AAV3X7Z0_9CYAN</name>
<organism evidence="6 7">
    <name type="scientific">Microseira wollei NIES-4236</name>
    <dbReference type="NCBI Taxonomy" id="2530354"/>
    <lineage>
        <taxon>Bacteria</taxon>
        <taxon>Bacillati</taxon>
        <taxon>Cyanobacteriota</taxon>
        <taxon>Cyanophyceae</taxon>
        <taxon>Oscillatoriophycideae</taxon>
        <taxon>Aerosakkonematales</taxon>
        <taxon>Aerosakkonemataceae</taxon>
        <taxon>Microseira</taxon>
    </lineage>
</organism>
<dbReference type="SUPFAM" id="SSF46955">
    <property type="entry name" value="Putative DNA-binding domain"/>
    <property type="match status" value="1"/>
</dbReference>
<reference evidence="6" key="1">
    <citation type="submission" date="2019-10" db="EMBL/GenBank/DDBJ databases">
        <title>Draft genome sequece of Microseira wollei NIES-4236.</title>
        <authorList>
            <person name="Yamaguchi H."/>
            <person name="Suzuki S."/>
            <person name="Kawachi M."/>
        </authorList>
    </citation>
    <scope>NUCLEOTIDE SEQUENCE</scope>
    <source>
        <strain evidence="6">NIES-4236</strain>
    </source>
</reference>
<dbReference type="InterPro" id="IPR009061">
    <property type="entry name" value="DNA-bd_dom_put_sf"/>
</dbReference>